<feature type="signal peptide" evidence="7">
    <location>
        <begin position="1"/>
        <end position="21"/>
    </location>
</feature>
<evidence type="ECO:0000256" key="6">
    <source>
        <dbReference type="RuleBase" id="RU361187"/>
    </source>
</evidence>
<dbReference type="CDD" id="cd18833">
    <property type="entry name" value="GH43_PcXyl-like"/>
    <property type="match status" value="1"/>
</dbReference>
<reference evidence="9 10" key="1">
    <citation type="journal article" date="2016" name="Mol. Biol. Evol.">
        <title>Comparative Genomics of Early-Diverging Mushroom-Forming Fungi Provides Insights into the Origins of Lignocellulose Decay Capabilities.</title>
        <authorList>
            <person name="Nagy L.G."/>
            <person name="Riley R."/>
            <person name="Tritt A."/>
            <person name="Adam C."/>
            <person name="Daum C."/>
            <person name="Floudas D."/>
            <person name="Sun H."/>
            <person name="Yadav J.S."/>
            <person name="Pangilinan J."/>
            <person name="Larsson K.H."/>
            <person name="Matsuura K."/>
            <person name="Barry K."/>
            <person name="Labutti K."/>
            <person name="Kuo R."/>
            <person name="Ohm R.A."/>
            <person name="Bhattacharya S.S."/>
            <person name="Shirouzu T."/>
            <person name="Yoshinaga Y."/>
            <person name="Martin F.M."/>
            <person name="Grigoriev I.V."/>
            <person name="Hibbett D.S."/>
        </authorList>
    </citation>
    <scope>NUCLEOTIDE SEQUENCE [LARGE SCALE GENOMIC DNA]</scope>
    <source>
        <strain evidence="9 10">TUFC12733</strain>
    </source>
</reference>
<proteinExistence type="inferred from homology"/>
<organism evidence="9 10">
    <name type="scientific">Calocera viscosa (strain TUFC12733)</name>
    <dbReference type="NCBI Taxonomy" id="1330018"/>
    <lineage>
        <taxon>Eukaryota</taxon>
        <taxon>Fungi</taxon>
        <taxon>Dikarya</taxon>
        <taxon>Basidiomycota</taxon>
        <taxon>Agaricomycotina</taxon>
        <taxon>Dacrymycetes</taxon>
        <taxon>Dacrymycetales</taxon>
        <taxon>Dacrymycetaceae</taxon>
        <taxon>Calocera</taxon>
    </lineage>
</organism>
<evidence type="ECO:0000256" key="3">
    <source>
        <dbReference type="ARBA" id="ARBA00023295"/>
    </source>
</evidence>
<evidence type="ECO:0000256" key="1">
    <source>
        <dbReference type="ARBA" id="ARBA00009865"/>
    </source>
</evidence>
<dbReference type="InterPro" id="IPR041542">
    <property type="entry name" value="GH43_C2"/>
</dbReference>
<dbReference type="Gene3D" id="2.60.120.200">
    <property type="match status" value="1"/>
</dbReference>
<feature type="chain" id="PRO_5007890734" evidence="7">
    <location>
        <begin position="22"/>
        <end position="596"/>
    </location>
</feature>
<sequence length="596" mass="65139">MLRLALSALVYSVCTIAGSTSVLPGQALKSYINPVIPGFSPDPSCTRVNGTFYCVNSSFNAFPGNPLYVSRDLQHFKQIGNVISRPEQLPGLANTNGSTSGVWAASIREHGGMFYVTTTLVYDNMPQQNLSRWDNILFTNPDPIGNPNGWSDPIHFYFPGYDTSLFWDDDGKVWVQGSHAWQIYPQIQQYQIDLSNGQSLTGDPIMMWNGTGGLAPEGPHVYKKEGWYYLLIAEGGTGLNHMGTMARAQNITGPWESYEHNPVLTNANTSLYLQTVGHTDIFNDTAGNYWAVALSTRNGTKNFPMGRETVMVPVDWSGDWPVFNGATPGHAYIQMQGPLPAVESAVEGESLAYEQSTGHLAGADEWELFAPGSTLPVHYLYLRLPDTSKYAISPEGHPYSLSLLGSWRNLTGTDGRTGNPTFVGRRQTQVRFESQVDIEFAPQLDGEEAGLTVFLQQAAHFDLGVVSLSASSASQQGYPPPGNGTDMSRYIRLRTITVNSTHQGTVDPISTPMILPLNLSTTEPVKLTLRVQAPNESSYLFSWSETSSNAWNVIGSGDATQTIVGMFASGNGINSTTPAYFSNFIYSGWRDFPGQP</sequence>
<keyword evidence="7" id="KW-0732">Signal</keyword>
<dbReference type="EMBL" id="KV417278">
    <property type="protein sequence ID" value="KZO97805.1"/>
    <property type="molecule type" value="Genomic_DNA"/>
</dbReference>
<evidence type="ECO:0000313" key="9">
    <source>
        <dbReference type="EMBL" id="KZO97805.1"/>
    </source>
</evidence>
<dbReference type="GO" id="GO:0005975">
    <property type="term" value="P:carbohydrate metabolic process"/>
    <property type="evidence" value="ECO:0007669"/>
    <property type="project" value="InterPro"/>
</dbReference>
<protein>
    <submittedName>
        <fullName evidence="9">Glycoside hydrolase family 43 protein</fullName>
    </submittedName>
</protein>
<dbReference type="Gene3D" id="2.115.10.20">
    <property type="entry name" value="Glycosyl hydrolase domain, family 43"/>
    <property type="match status" value="1"/>
</dbReference>
<comment type="similarity">
    <text evidence="1 6">Belongs to the glycosyl hydrolase 43 family.</text>
</comment>
<dbReference type="SUPFAM" id="SSF49899">
    <property type="entry name" value="Concanavalin A-like lectins/glucanases"/>
    <property type="match status" value="1"/>
</dbReference>
<keyword evidence="3 6" id="KW-0326">Glycosidase</keyword>
<keyword evidence="10" id="KW-1185">Reference proteome</keyword>
<dbReference type="InterPro" id="IPR013320">
    <property type="entry name" value="ConA-like_dom_sf"/>
</dbReference>
<dbReference type="InterPro" id="IPR006710">
    <property type="entry name" value="Glyco_hydro_43"/>
</dbReference>
<accession>A0A167NKA0</accession>
<dbReference type="STRING" id="1330018.A0A167NKA0"/>
<keyword evidence="2 6" id="KW-0378">Hydrolase</keyword>
<dbReference type="InterPro" id="IPR051795">
    <property type="entry name" value="Glycosyl_Hydrlase_43"/>
</dbReference>
<name>A0A167NKA0_CALVF</name>
<feature type="domain" description="Beta-xylosidase C-terminal Concanavalin A-like" evidence="8">
    <location>
        <begin position="373"/>
        <end position="467"/>
    </location>
</feature>
<dbReference type="Proteomes" id="UP000076738">
    <property type="component" value="Unassembled WGS sequence"/>
</dbReference>
<evidence type="ECO:0000256" key="2">
    <source>
        <dbReference type="ARBA" id="ARBA00022801"/>
    </source>
</evidence>
<dbReference type="GO" id="GO:0004553">
    <property type="term" value="F:hydrolase activity, hydrolyzing O-glycosyl compounds"/>
    <property type="evidence" value="ECO:0007669"/>
    <property type="project" value="InterPro"/>
</dbReference>
<feature type="active site" description="Proton acceptor" evidence="4">
    <location>
        <position position="42"/>
    </location>
</feature>
<dbReference type="OrthoDB" id="2139957at2759"/>
<feature type="active site" description="Proton donor" evidence="4">
    <location>
        <position position="217"/>
    </location>
</feature>
<evidence type="ECO:0000259" key="8">
    <source>
        <dbReference type="Pfam" id="PF17851"/>
    </source>
</evidence>
<dbReference type="PANTHER" id="PTHR42812:SF17">
    <property type="entry name" value="BETA-XYLOSIDASE C-TERMINAL CONCANAVALIN A-LIKE DOMAIN-CONTAINING PROTEIN-RELATED"/>
    <property type="match status" value="1"/>
</dbReference>
<dbReference type="SUPFAM" id="SSF75005">
    <property type="entry name" value="Arabinanase/levansucrase/invertase"/>
    <property type="match status" value="1"/>
</dbReference>
<evidence type="ECO:0000256" key="7">
    <source>
        <dbReference type="SAM" id="SignalP"/>
    </source>
</evidence>
<gene>
    <name evidence="9" type="ORF">CALVIDRAFT_554305</name>
</gene>
<dbReference type="Pfam" id="PF17851">
    <property type="entry name" value="GH43_C2"/>
    <property type="match status" value="1"/>
</dbReference>
<dbReference type="InterPro" id="IPR023296">
    <property type="entry name" value="Glyco_hydro_beta-prop_sf"/>
</dbReference>
<evidence type="ECO:0000256" key="4">
    <source>
        <dbReference type="PIRSR" id="PIRSR606710-1"/>
    </source>
</evidence>
<evidence type="ECO:0000256" key="5">
    <source>
        <dbReference type="PIRSR" id="PIRSR606710-2"/>
    </source>
</evidence>
<dbReference type="Pfam" id="PF04616">
    <property type="entry name" value="Glyco_hydro_43"/>
    <property type="match status" value="1"/>
</dbReference>
<dbReference type="PANTHER" id="PTHR42812">
    <property type="entry name" value="BETA-XYLOSIDASE"/>
    <property type="match status" value="1"/>
</dbReference>
<feature type="site" description="Important for catalytic activity, responsible for pKa modulation of the active site Glu and correct orientation of both the proton donor and substrate" evidence="5">
    <location>
        <position position="162"/>
    </location>
</feature>
<evidence type="ECO:0000313" key="10">
    <source>
        <dbReference type="Proteomes" id="UP000076738"/>
    </source>
</evidence>
<dbReference type="AlphaFoldDB" id="A0A167NKA0"/>